<dbReference type="AlphaFoldDB" id="A0A4V2DZK3"/>
<feature type="chain" id="PRO_5020542118" evidence="1">
    <location>
        <begin position="20"/>
        <end position="236"/>
    </location>
</feature>
<protein>
    <submittedName>
        <fullName evidence="2">Uncharacterized protein</fullName>
    </submittedName>
</protein>
<comment type="caution">
    <text evidence="2">The sequence shown here is derived from an EMBL/GenBank/DDBJ whole genome shotgun (WGS) entry which is preliminary data.</text>
</comment>
<dbReference type="SUPFAM" id="SSF48452">
    <property type="entry name" value="TPR-like"/>
    <property type="match status" value="1"/>
</dbReference>
<organism evidence="2 3">
    <name type="scientific">Candidatus Finniella inopinata</name>
    <dbReference type="NCBI Taxonomy" id="1696036"/>
    <lineage>
        <taxon>Bacteria</taxon>
        <taxon>Pseudomonadati</taxon>
        <taxon>Pseudomonadota</taxon>
        <taxon>Alphaproteobacteria</taxon>
        <taxon>Holosporales</taxon>
        <taxon>Candidatus Paracaedibacteraceae</taxon>
        <taxon>Candidatus Finniella</taxon>
    </lineage>
</organism>
<dbReference type="InterPro" id="IPR011990">
    <property type="entry name" value="TPR-like_helical_dom_sf"/>
</dbReference>
<evidence type="ECO:0000256" key="1">
    <source>
        <dbReference type="SAM" id="SignalP"/>
    </source>
</evidence>
<evidence type="ECO:0000313" key="3">
    <source>
        <dbReference type="Proteomes" id="UP000293550"/>
    </source>
</evidence>
<gene>
    <name evidence="2" type="ORF">EQU50_07460</name>
</gene>
<sequence>MHCFLAFVAFFASSSVLYATEQSAPLPTSTEINADGGPQLPEDIERHNVLLEKLHELNERVKILESALRNATPAAISSTLEGARTQAEADATKKASENAPTLINSPATAQYNQASGLLNKGEFGKAKEAFLCITREYPEDIYAYKAWLHIGDINLKMKNFGDAEEAFSQALTGKLETPLMIDARLGLAEAKMKKEDMKGCCEQLAILQKEQLSNEQKKRLETTLKNASCQSAGKPK</sequence>
<evidence type="ECO:0000313" key="2">
    <source>
        <dbReference type="EMBL" id="RZI45357.1"/>
    </source>
</evidence>
<accession>A0A4V2DZK3</accession>
<keyword evidence="1" id="KW-0732">Signal</keyword>
<dbReference type="Proteomes" id="UP000293550">
    <property type="component" value="Unassembled WGS sequence"/>
</dbReference>
<reference evidence="2 3" key="1">
    <citation type="submission" date="2018-10" db="EMBL/GenBank/DDBJ databases">
        <title>An updated phylogeny of the Alphaproteobacteria reveals that the parasitic Rickettsiales and Holosporales have independent origins.</title>
        <authorList>
            <person name="Munoz-Gomez S.A."/>
            <person name="Hess S."/>
            <person name="Burger G."/>
            <person name="Lang B.F."/>
            <person name="Susko E."/>
            <person name="Slamovits C.H."/>
            <person name="Roger A.J."/>
        </authorList>
    </citation>
    <scope>NUCLEOTIDE SEQUENCE [LARGE SCALE GENOMIC DNA]</scope>
    <source>
        <strain evidence="2">HOLO01</strain>
    </source>
</reference>
<name>A0A4V2DZK3_9PROT</name>
<dbReference type="RefSeq" id="WP_130154497.1">
    <property type="nucleotide sequence ID" value="NZ_SCFB01000015.1"/>
</dbReference>
<dbReference type="Gene3D" id="1.25.40.10">
    <property type="entry name" value="Tetratricopeptide repeat domain"/>
    <property type="match status" value="1"/>
</dbReference>
<keyword evidence="3" id="KW-1185">Reference proteome</keyword>
<proteinExistence type="predicted"/>
<dbReference type="SMART" id="SM00028">
    <property type="entry name" value="TPR"/>
    <property type="match status" value="2"/>
</dbReference>
<dbReference type="InterPro" id="IPR019734">
    <property type="entry name" value="TPR_rpt"/>
</dbReference>
<dbReference type="EMBL" id="SCFB01000015">
    <property type="protein sequence ID" value="RZI45357.1"/>
    <property type="molecule type" value="Genomic_DNA"/>
</dbReference>
<feature type="signal peptide" evidence="1">
    <location>
        <begin position="1"/>
        <end position="19"/>
    </location>
</feature>